<accession>A0ABP7HUZ8</accession>
<dbReference type="SUPFAM" id="SSF46689">
    <property type="entry name" value="Homeodomain-like"/>
    <property type="match status" value="2"/>
</dbReference>
<evidence type="ECO:0000259" key="5">
    <source>
        <dbReference type="PROSITE" id="PS01124"/>
    </source>
</evidence>
<dbReference type="PROSITE" id="PS00041">
    <property type="entry name" value="HTH_ARAC_FAMILY_1"/>
    <property type="match status" value="1"/>
</dbReference>
<comment type="caution">
    <text evidence="6">The sequence shown here is derived from an EMBL/GenBank/DDBJ whole genome shotgun (WGS) entry which is preliminary data.</text>
</comment>
<keyword evidence="3" id="KW-0804">Transcription</keyword>
<feature type="domain" description="HTH araC/xylS-type" evidence="5">
    <location>
        <begin position="54"/>
        <end position="152"/>
    </location>
</feature>
<dbReference type="EMBL" id="BAAAZR010000004">
    <property type="protein sequence ID" value="GAA3804963.1"/>
    <property type="molecule type" value="Genomic_DNA"/>
</dbReference>
<dbReference type="Proteomes" id="UP001500888">
    <property type="component" value="Unassembled WGS sequence"/>
</dbReference>
<dbReference type="InterPro" id="IPR009057">
    <property type="entry name" value="Homeodomain-like_sf"/>
</dbReference>
<dbReference type="PRINTS" id="PR00032">
    <property type="entry name" value="HTHARAC"/>
</dbReference>
<sequence length="171" mass="19009">MRQTGLAGGAAGHGPSWSPRVPEGAEGAGFSRTAGAWCDGAVSRAVEESNRRMLRARDAMDRAYAQPLDVPALARIAHVSETHFSRTFRATFGETPHRYLQRRRVERAMFLLRETDHSVTDICFEVGFGSPGTFSRTFRDIVGRSPRTYRKETAATNVPTCFTMVWMRPSA</sequence>
<reference evidence="7" key="1">
    <citation type="journal article" date="2019" name="Int. J. Syst. Evol. Microbiol.">
        <title>The Global Catalogue of Microorganisms (GCM) 10K type strain sequencing project: providing services to taxonomists for standard genome sequencing and annotation.</title>
        <authorList>
            <consortium name="The Broad Institute Genomics Platform"/>
            <consortium name="The Broad Institute Genome Sequencing Center for Infectious Disease"/>
            <person name="Wu L."/>
            <person name="Ma J."/>
        </authorList>
    </citation>
    <scope>NUCLEOTIDE SEQUENCE [LARGE SCALE GENOMIC DNA]</scope>
    <source>
        <strain evidence="7">JCM 16908</strain>
    </source>
</reference>
<evidence type="ECO:0000256" key="1">
    <source>
        <dbReference type="ARBA" id="ARBA00023015"/>
    </source>
</evidence>
<keyword evidence="1" id="KW-0805">Transcription regulation</keyword>
<dbReference type="SMART" id="SM00342">
    <property type="entry name" value="HTH_ARAC"/>
    <property type="match status" value="1"/>
</dbReference>
<feature type="region of interest" description="Disordered" evidence="4">
    <location>
        <begin position="1"/>
        <end position="26"/>
    </location>
</feature>
<keyword evidence="2" id="KW-0238">DNA-binding</keyword>
<evidence type="ECO:0000256" key="3">
    <source>
        <dbReference type="ARBA" id="ARBA00023163"/>
    </source>
</evidence>
<dbReference type="PANTHER" id="PTHR46796">
    <property type="entry name" value="HTH-TYPE TRANSCRIPTIONAL ACTIVATOR RHAS-RELATED"/>
    <property type="match status" value="1"/>
</dbReference>
<proteinExistence type="predicted"/>
<name>A0ABP7HUZ8_9ACTN</name>
<protein>
    <recommendedName>
        <fullName evidence="5">HTH araC/xylS-type domain-containing protein</fullName>
    </recommendedName>
</protein>
<dbReference type="Gene3D" id="1.10.10.60">
    <property type="entry name" value="Homeodomain-like"/>
    <property type="match status" value="2"/>
</dbReference>
<evidence type="ECO:0000256" key="4">
    <source>
        <dbReference type="SAM" id="MobiDB-lite"/>
    </source>
</evidence>
<gene>
    <name evidence="6" type="ORF">GCM10022226_26070</name>
</gene>
<dbReference type="PROSITE" id="PS01124">
    <property type="entry name" value="HTH_ARAC_FAMILY_2"/>
    <property type="match status" value="1"/>
</dbReference>
<dbReference type="InterPro" id="IPR018060">
    <property type="entry name" value="HTH_AraC"/>
</dbReference>
<feature type="compositionally biased region" description="Gly residues" evidence="4">
    <location>
        <begin position="1"/>
        <end position="12"/>
    </location>
</feature>
<organism evidence="6 7">
    <name type="scientific">Sphaerisporangium flaviroseum</name>
    <dbReference type="NCBI Taxonomy" id="509199"/>
    <lineage>
        <taxon>Bacteria</taxon>
        <taxon>Bacillati</taxon>
        <taxon>Actinomycetota</taxon>
        <taxon>Actinomycetes</taxon>
        <taxon>Streptosporangiales</taxon>
        <taxon>Streptosporangiaceae</taxon>
        <taxon>Sphaerisporangium</taxon>
    </lineage>
</organism>
<keyword evidence="7" id="KW-1185">Reference proteome</keyword>
<evidence type="ECO:0000256" key="2">
    <source>
        <dbReference type="ARBA" id="ARBA00023125"/>
    </source>
</evidence>
<evidence type="ECO:0000313" key="6">
    <source>
        <dbReference type="EMBL" id="GAA3804963.1"/>
    </source>
</evidence>
<dbReference type="InterPro" id="IPR018062">
    <property type="entry name" value="HTH_AraC-typ_CS"/>
</dbReference>
<dbReference type="Pfam" id="PF12833">
    <property type="entry name" value="HTH_18"/>
    <property type="match status" value="1"/>
</dbReference>
<dbReference type="InterPro" id="IPR020449">
    <property type="entry name" value="Tscrpt_reg_AraC-type_HTH"/>
</dbReference>
<evidence type="ECO:0000313" key="7">
    <source>
        <dbReference type="Proteomes" id="UP001500888"/>
    </source>
</evidence>
<dbReference type="InterPro" id="IPR050204">
    <property type="entry name" value="AraC_XylS_family_regulators"/>
</dbReference>